<name>A0A9R1CUU4_9EURY</name>
<dbReference type="RefSeq" id="WP_256030331.1">
    <property type="nucleotide sequence ID" value="NZ_JAHLKM010000021.1"/>
</dbReference>
<dbReference type="AlphaFoldDB" id="A0A9R1CUU4"/>
<keyword evidence="2" id="KW-1185">Reference proteome</keyword>
<comment type="caution">
    <text evidence="1">The sequence shown here is derived from an EMBL/GenBank/DDBJ whole genome shotgun (WGS) entry which is preliminary data.</text>
</comment>
<evidence type="ECO:0000313" key="1">
    <source>
        <dbReference type="EMBL" id="MCQ4334295.1"/>
    </source>
</evidence>
<dbReference type="Proteomes" id="UP001139494">
    <property type="component" value="Unassembled WGS sequence"/>
</dbReference>
<gene>
    <name evidence="1" type="ORF">KM295_12555</name>
</gene>
<organism evidence="1 2">
    <name type="scientific">Natronomonas aquatica</name>
    <dbReference type="NCBI Taxonomy" id="2841590"/>
    <lineage>
        <taxon>Archaea</taxon>
        <taxon>Methanobacteriati</taxon>
        <taxon>Methanobacteriota</taxon>
        <taxon>Stenosarchaea group</taxon>
        <taxon>Halobacteria</taxon>
        <taxon>Halobacteriales</taxon>
        <taxon>Natronomonadaceae</taxon>
        <taxon>Natronomonas</taxon>
    </lineage>
</organism>
<reference evidence="1" key="1">
    <citation type="journal article" date="2023" name="Front. Microbiol.">
        <title>Genomic-based phylogenetic and metabolic analyses of the genus Natronomonas, and description of Natronomonas aquatica sp. nov.</title>
        <authorList>
            <person name="Garcia-Roldan A."/>
            <person name="Duran-Viseras A."/>
            <person name="de la Haba R.R."/>
            <person name="Corral P."/>
            <person name="Sanchez-Porro C."/>
            <person name="Ventosa A."/>
        </authorList>
    </citation>
    <scope>NUCLEOTIDE SEQUENCE</scope>
    <source>
        <strain evidence="1">F2-12</strain>
    </source>
</reference>
<proteinExistence type="predicted"/>
<dbReference type="Pfam" id="PF25257">
    <property type="entry name" value="DUF7858"/>
    <property type="match status" value="1"/>
</dbReference>
<dbReference type="InterPro" id="IPR057180">
    <property type="entry name" value="DUF7858"/>
</dbReference>
<dbReference type="EMBL" id="JAHLKM010000021">
    <property type="protein sequence ID" value="MCQ4334295.1"/>
    <property type="molecule type" value="Genomic_DNA"/>
</dbReference>
<evidence type="ECO:0000313" key="2">
    <source>
        <dbReference type="Proteomes" id="UP001139494"/>
    </source>
</evidence>
<sequence>MGLAEIAAGLEVTAEQRDRGVAASDGTDTPIAERLEPFEERLPCSSAAAAALVEAYLEGASVGRAAAVAEVPETTAAKTLYLLGEPIDPLTPTAKRVLEDWLAGDLARTEAKRLVGVGDAEFALGAYVATHEPIEGAEAALAEATSVPMGADPLADARSGLGDLI</sequence>
<accession>A0A9R1CUU4</accession>
<protein>
    <submittedName>
        <fullName evidence="1">Uncharacterized protein</fullName>
    </submittedName>
</protein>